<dbReference type="InterPro" id="IPR016024">
    <property type="entry name" value="ARM-type_fold"/>
</dbReference>
<protein>
    <recommendedName>
        <fullName evidence="5">Importin subunit alpha</fullName>
    </recommendedName>
</protein>
<dbReference type="InterPro" id="IPR000225">
    <property type="entry name" value="Armadillo"/>
</dbReference>
<evidence type="ECO:0000256" key="3">
    <source>
        <dbReference type="ARBA" id="ARBA00022737"/>
    </source>
</evidence>
<keyword evidence="3" id="KW-0677">Repeat</keyword>
<dbReference type="Pfam" id="PF00514">
    <property type="entry name" value="Arm"/>
    <property type="match status" value="4"/>
</dbReference>
<proteinExistence type="inferred from homology"/>
<dbReference type="GO" id="GO:0005737">
    <property type="term" value="C:cytoplasm"/>
    <property type="evidence" value="ECO:0007669"/>
    <property type="project" value="InterPro"/>
</dbReference>
<dbReference type="Proteomes" id="UP000187209">
    <property type="component" value="Unassembled WGS sequence"/>
</dbReference>
<evidence type="ECO:0000256" key="4">
    <source>
        <dbReference type="ARBA" id="ARBA00022927"/>
    </source>
</evidence>
<dbReference type="PANTHER" id="PTHR23316">
    <property type="entry name" value="IMPORTIN ALPHA"/>
    <property type="match status" value="1"/>
</dbReference>
<keyword evidence="4 5" id="KW-0653">Protein transport</keyword>
<feature type="repeat" description="ARM" evidence="6">
    <location>
        <begin position="108"/>
        <end position="151"/>
    </location>
</feature>
<dbReference type="InterPro" id="IPR024931">
    <property type="entry name" value="Importin_alpha"/>
</dbReference>
<feature type="repeat" description="ARM" evidence="6">
    <location>
        <begin position="319"/>
        <end position="347"/>
    </location>
</feature>
<dbReference type="GO" id="GO:0061608">
    <property type="term" value="F:nuclear import signal receptor activity"/>
    <property type="evidence" value="ECO:0007669"/>
    <property type="project" value="InterPro"/>
</dbReference>
<gene>
    <name evidence="7" type="ORF">SteCoe_18038</name>
</gene>
<organism evidence="7 8">
    <name type="scientific">Stentor coeruleus</name>
    <dbReference type="NCBI Taxonomy" id="5963"/>
    <lineage>
        <taxon>Eukaryota</taxon>
        <taxon>Sar</taxon>
        <taxon>Alveolata</taxon>
        <taxon>Ciliophora</taxon>
        <taxon>Postciliodesmatophora</taxon>
        <taxon>Heterotrichea</taxon>
        <taxon>Heterotrichida</taxon>
        <taxon>Stentoridae</taxon>
        <taxon>Stentor</taxon>
    </lineage>
</organism>
<dbReference type="InterPro" id="IPR011989">
    <property type="entry name" value="ARM-like"/>
</dbReference>
<dbReference type="SUPFAM" id="SSF48371">
    <property type="entry name" value="ARM repeat"/>
    <property type="match status" value="1"/>
</dbReference>
<evidence type="ECO:0000256" key="5">
    <source>
        <dbReference type="PIRNR" id="PIRNR005673"/>
    </source>
</evidence>
<dbReference type="Gene3D" id="1.25.10.10">
    <property type="entry name" value="Leucine-rich Repeat Variant"/>
    <property type="match status" value="1"/>
</dbReference>
<dbReference type="PROSITE" id="PS50176">
    <property type="entry name" value="ARM_REPEAT"/>
    <property type="match status" value="2"/>
</dbReference>
<dbReference type="EMBL" id="MPUH01000379">
    <property type="protein sequence ID" value="OMJ81474.1"/>
    <property type="molecule type" value="Genomic_DNA"/>
</dbReference>
<dbReference type="Pfam" id="PF16186">
    <property type="entry name" value="Arm_3"/>
    <property type="match status" value="1"/>
</dbReference>
<evidence type="ECO:0000256" key="6">
    <source>
        <dbReference type="PROSITE-ProRule" id="PRU00259"/>
    </source>
</evidence>
<dbReference type="InterPro" id="IPR032413">
    <property type="entry name" value="Arm_3"/>
</dbReference>
<comment type="similarity">
    <text evidence="1 5">Belongs to the importin alpha family.</text>
</comment>
<keyword evidence="2 5" id="KW-0813">Transport</keyword>
<dbReference type="OrthoDB" id="428811at2759"/>
<evidence type="ECO:0000256" key="2">
    <source>
        <dbReference type="ARBA" id="ARBA00022448"/>
    </source>
</evidence>
<keyword evidence="8" id="KW-1185">Reference proteome</keyword>
<dbReference type="GO" id="GO:0006606">
    <property type="term" value="P:protein import into nucleus"/>
    <property type="evidence" value="ECO:0007669"/>
    <property type="project" value="InterPro"/>
</dbReference>
<sequence>MQKENKKIQERFQKRNQSFMSAGFENMKKDKIKKEIALRKQARLERFTAIRKVTEAFNDLALSQESLSESIEMIFSSNQEANIKGACNIRRILSKEFVPPTQEVVDAGVIPILINFIKRFDCPQLQYEAAWALCNIASGEEKHTLKIIQHGGVPFILDLLESPFDNIKDQGLWVLGNITGDKSSYSEIICKYDGVPRIIKVITESKSDSLLKSATWALGNICKGERAPDFIVIKDAVWVFCDMLHKEDEEILQNALWVLSSITECSEESGNMLITKGVLSKIKSFLYHKEYNIYLPSVLILGHISAGSDDQTSAVVNCGAIEAVVPLLNAPKKEIRKEAAWFLSNISAGDYNHIQKLIDAEVFPKIIRMLFREEREVQFEALWTIVNAVGKGNNEQVNYLVRVGVLSAIVFCLSVSDPKFLQVAFLAIKLILESGKQLSTESGSNPYAVIFEESGGVESLENLQKHHNYKIYQEANNLVTKFFGGVSEDQDLIDMINSP</sequence>
<dbReference type="AlphaFoldDB" id="A0A1R2BXK0"/>
<name>A0A1R2BXK0_9CILI</name>
<evidence type="ECO:0000313" key="7">
    <source>
        <dbReference type="EMBL" id="OMJ81474.1"/>
    </source>
</evidence>
<accession>A0A1R2BXK0</accession>
<comment type="caution">
    <text evidence="7">The sequence shown here is derived from an EMBL/GenBank/DDBJ whole genome shotgun (WGS) entry which is preliminary data.</text>
</comment>
<reference evidence="7 8" key="1">
    <citation type="submission" date="2016-11" db="EMBL/GenBank/DDBJ databases">
        <title>The macronuclear genome of Stentor coeruleus: a giant cell with tiny introns.</title>
        <authorList>
            <person name="Slabodnick M."/>
            <person name="Ruby J.G."/>
            <person name="Reiff S.B."/>
            <person name="Swart E.C."/>
            <person name="Gosai S."/>
            <person name="Prabakaran S."/>
            <person name="Witkowska E."/>
            <person name="Larue G.E."/>
            <person name="Fisher S."/>
            <person name="Freeman R.M."/>
            <person name="Gunawardena J."/>
            <person name="Chu W."/>
            <person name="Stover N.A."/>
            <person name="Gregory B.D."/>
            <person name="Nowacki M."/>
            <person name="Derisi J."/>
            <person name="Roy S.W."/>
            <person name="Marshall W.F."/>
            <person name="Sood P."/>
        </authorList>
    </citation>
    <scope>NUCLEOTIDE SEQUENCE [LARGE SCALE GENOMIC DNA]</scope>
    <source>
        <strain evidence="7">WM001</strain>
    </source>
</reference>
<evidence type="ECO:0000313" key="8">
    <source>
        <dbReference type="Proteomes" id="UP000187209"/>
    </source>
</evidence>
<dbReference type="SMART" id="SM00185">
    <property type="entry name" value="ARM"/>
    <property type="match status" value="7"/>
</dbReference>
<dbReference type="PIRSF" id="PIRSF005673">
    <property type="entry name" value="Importin_alpha"/>
    <property type="match status" value="1"/>
</dbReference>
<evidence type="ECO:0000256" key="1">
    <source>
        <dbReference type="ARBA" id="ARBA00010394"/>
    </source>
</evidence>